<protein>
    <recommendedName>
        <fullName evidence="2">histidine kinase</fullName>
        <ecNumber evidence="2">2.7.13.3</ecNumber>
    </recommendedName>
</protein>
<comment type="caution">
    <text evidence="12">The sequence shown here is derived from an EMBL/GenBank/DDBJ whole genome shotgun (WGS) entry which is preliminary data.</text>
</comment>
<evidence type="ECO:0000256" key="7">
    <source>
        <dbReference type="ARBA" id="ARBA00022840"/>
    </source>
</evidence>
<keyword evidence="13" id="KW-1185">Reference proteome</keyword>
<dbReference type="EC" id="2.7.13.3" evidence="2"/>
<evidence type="ECO:0000256" key="9">
    <source>
        <dbReference type="SAM" id="Phobius"/>
    </source>
</evidence>
<dbReference type="PANTHER" id="PTHR24421:SF10">
    <property type="entry name" value="NITRATE_NITRITE SENSOR PROTEIN NARQ"/>
    <property type="match status" value="1"/>
</dbReference>
<keyword evidence="7" id="KW-0067">ATP-binding</keyword>
<evidence type="ECO:0000259" key="11">
    <source>
        <dbReference type="Pfam" id="PF07730"/>
    </source>
</evidence>
<comment type="catalytic activity">
    <reaction evidence="1">
        <text>ATP + protein L-histidine = ADP + protein N-phospho-L-histidine.</text>
        <dbReference type="EC" id="2.7.13.3"/>
    </reaction>
</comment>
<feature type="transmembrane region" description="Helical" evidence="9">
    <location>
        <begin position="34"/>
        <end position="53"/>
    </location>
</feature>
<dbReference type="InterPro" id="IPR050482">
    <property type="entry name" value="Sensor_HK_TwoCompSys"/>
</dbReference>
<dbReference type="GO" id="GO:0016020">
    <property type="term" value="C:membrane"/>
    <property type="evidence" value="ECO:0007669"/>
    <property type="project" value="InterPro"/>
</dbReference>
<dbReference type="Gene3D" id="3.30.565.10">
    <property type="entry name" value="Histidine kinase-like ATPase, C-terminal domain"/>
    <property type="match status" value="1"/>
</dbReference>
<dbReference type="GO" id="GO:0046983">
    <property type="term" value="F:protein dimerization activity"/>
    <property type="evidence" value="ECO:0007669"/>
    <property type="project" value="InterPro"/>
</dbReference>
<organism evidence="12 13">
    <name type="scientific">Rhizocola hellebori</name>
    <dbReference type="NCBI Taxonomy" id="1392758"/>
    <lineage>
        <taxon>Bacteria</taxon>
        <taxon>Bacillati</taxon>
        <taxon>Actinomycetota</taxon>
        <taxon>Actinomycetes</taxon>
        <taxon>Micromonosporales</taxon>
        <taxon>Micromonosporaceae</taxon>
        <taxon>Rhizocola</taxon>
    </lineage>
</organism>
<evidence type="ECO:0000256" key="3">
    <source>
        <dbReference type="ARBA" id="ARBA00022553"/>
    </source>
</evidence>
<dbReference type="InterPro" id="IPR003594">
    <property type="entry name" value="HATPase_dom"/>
</dbReference>
<evidence type="ECO:0000256" key="4">
    <source>
        <dbReference type="ARBA" id="ARBA00022679"/>
    </source>
</evidence>
<keyword evidence="3" id="KW-0597">Phosphoprotein</keyword>
<evidence type="ECO:0000313" key="13">
    <source>
        <dbReference type="Proteomes" id="UP000612899"/>
    </source>
</evidence>
<evidence type="ECO:0000256" key="6">
    <source>
        <dbReference type="ARBA" id="ARBA00022777"/>
    </source>
</evidence>
<dbReference type="CDD" id="cd16917">
    <property type="entry name" value="HATPase_UhpB-NarQ-NarX-like"/>
    <property type="match status" value="1"/>
</dbReference>
<dbReference type="Pfam" id="PF07730">
    <property type="entry name" value="HisKA_3"/>
    <property type="match status" value="1"/>
</dbReference>
<keyword evidence="6 12" id="KW-0418">Kinase</keyword>
<dbReference type="GO" id="GO:0005524">
    <property type="term" value="F:ATP binding"/>
    <property type="evidence" value="ECO:0007669"/>
    <property type="project" value="UniProtKB-KW"/>
</dbReference>
<dbReference type="RefSeq" id="WP_203911761.1">
    <property type="nucleotide sequence ID" value="NZ_BONY01000043.1"/>
</dbReference>
<keyword evidence="9" id="KW-1133">Transmembrane helix</keyword>
<reference evidence="12" key="1">
    <citation type="submission" date="2021-01" db="EMBL/GenBank/DDBJ databases">
        <title>Whole genome shotgun sequence of Rhizocola hellebori NBRC 109834.</title>
        <authorList>
            <person name="Komaki H."/>
            <person name="Tamura T."/>
        </authorList>
    </citation>
    <scope>NUCLEOTIDE SEQUENCE</scope>
    <source>
        <strain evidence="12">NBRC 109834</strain>
    </source>
</reference>
<dbReference type="Proteomes" id="UP000612899">
    <property type="component" value="Unassembled WGS sequence"/>
</dbReference>
<proteinExistence type="predicted"/>
<keyword evidence="5" id="KW-0547">Nucleotide-binding</keyword>
<dbReference type="Gene3D" id="1.20.5.1930">
    <property type="match status" value="1"/>
</dbReference>
<evidence type="ECO:0000256" key="1">
    <source>
        <dbReference type="ARBA" id="ARBA00000085"/>
    </source>
</evidence>
<evidence type="ECO:0000256" key="8">
    <source>
        <dbReference type="ARBA" id="ARBA00023012"/>
    </source>
</evidence>
<dbReference type="Pfam" id="PF02518">
    <property type="entry name" value="HATPase_c"/>
    <property type="match status" value="1"/>
</dbReference>
<keyword evidence="4" id="KW-0808">Transferase</keyword>
<dbReference type="InterPro" id="IPR036890">
    <property type="entry name" value="HATPase_C_sf"/>
</dbReference>
<feature type="domain" description="Signal transduction histidine kinase subgroup 3 dimerisation and phosphoacceptor" evidence="11">
    <location>
        <begin position="167"/>
        <end position="231"/>
    </location>
</feature>
<dbReference type="EMBL" id="BONY01000043">
    <property type="protein sequence ID" value="GIH07988.1"/>
    <property type="molecule type" value="Genomic_DNA"/>
</dbReference>
<gene>
    <name evidence="12" type="ORF">Rhe02_60550</name>
</gene>
<keyword evidence="9" id="KW-0472">Membrane</keyword>
<accession>A0A8J3QE51</accession>
<evidence type="ECO:0000313" key="12">
    <source>
        <dbReference type="EMBL" id="GIH07988.1"/>
    </source>
</evidence>
<dbReference type="GO" id="GO:0000155">
    <property type="term" value="F:phosphorelay sensor kinase activity"/>
    <property type="evidence" value="ECO:0007669"/>
    <property type="project" value="InterPro"/>
</dbReference>
<name>A0A8J3QE51_9ACTN</name>
<evidence type="ECO:0000256" key="5">
    <source>
        <dbReference type="ARBA" id="ARBA00022741"/>
    </source>
</evidence>
<dbReference type="AlphaFoldDB" id="A0A8J3QE51"/>
<keyword evidence="9" id="KW-0812">Transmembrane</keyword>
<feature type="domain" description="Histidine kinase/HSP90-like ATPase" evidence="10">
    <location>
        <begin position="276"/>
        <end position="365"/>
    </location>
</feature>
<dbReference type="PANTHER" id="PTHR24421">
    <property type="entry name" value="NITRATE/NITRITE SENSOR PROTEIN NARX-RELATED"/>
    <property type="match status" value="1"/>
</dbReference>
<keyword evidence="8" id="KW-0902">Two-component regulatory system</keyword>
<evidence type="ECO:0000256" key="2">
    <source>
        <dbReference type="ARBA" id="ARBA00012438"/>
    </source>
</evidence>
<sequence length="379" mass="40392">MRLFPISVLAFALAAVVSWERLSIDKGQHDLVRIALWISGLAVIFCALSGRWFPLTARAGAAAGVSWLTTAAVLTLGPIDHSWGVGESIGLGILMAQSIRKLPSPQALGLGLALGTAAIIAPMRDEQPGPFSSAIGVLTLCTAATFVYLRGLDSEHRLAVSETRIRERLSIARELHDLVAHHITGIVIQTNAIRLVLNRPQEVKEKLDDIEEAGKQAMTAMRRLVSLLRDSSTAPLDPTPGIAEIPAVAVPLRRSGVHVAMDLDPALAGVRPDLAAGIYRIVREALTNVGKHARGVTRVDVEVRSDSAGDIDIEVTDDGRGETSRFAISGFGLIGLKERIMELGGSLQSGRMAGGGWRLKAHLPASATMTPNHEGSWPL</sequence>
<evidence type="ECO:0000259" key="10">
    <source>
        <dbReference type="Pfam" id="PF02518"/>
    </source>
</evidence>
<dbReference type="SUPFAM" id="SSF55874">
    <property type="entry name" value="ATPase domain of HSP90 chaperone/DNA topoisomerase II/histidine kinase"/>
    <property type="match status" value="1"/>
</dbReference>
<dbReference type="InterPro" id="IPR011712">
    <property type="entry name" value="Sig_transdc_His_kin_sub3_dim/P"/>
</dbReference>